<accession>A0A212AAE9</accession>
<dbReference type="EMBL" id="NIPW01000023">
    <property type="protein sequence ID" value="OWJ77132.1"/>
    <property type="molecule type" value="Genomic_DNA"/>
</dbReference>
<keyword evidence="2" id="KW-1185">Reference proteome</keyword>
<sequence length="59" mass="6536">MAPGSTPQEIWLSTRSNAFKAITEFARRMKHGTERIRPQSLPALRVTIDLAAIETAARA</sequence>
<evidence type="ECO:0000313" key="2">
    <source>
        <dbReference type="Proteomes" id="UP000196878"/>
    </source>
</evidence>
<dbReference type="AlphaFoldDB" id="A0A212AAE9"/>
<reference evidence="1 2" key="1">
    <citation type="submission" date="2016-12" db="EMBL/GenBank/DDBJ databases">
        <title>Comparison of Traditional DNA-DNA Hybridization with In Silico Genomic Analysis.</title>
        <authorList>
            <person name="Nicholson A.C."/>
            <person name="Humrighouse B.W."/>
            <person name="Graziano J."/>
            <person name="Lasker B."/>
            <person name="Whitney A.M."/>
            <person name="Mcquiston J.R."/>
        </authorList>
    </citation>
    <scope>NUCLEOTIDE SEQUENCE [LARGE SCALE GENOMIC DNA]</scope>
    <source>
        <strain evidence="1 2">H2240</strain>
    </source>
</reference>
<evidence type="ECO:0000313" key="1">
    <source>
        <dbReference type="EMBL" id="OWJ77132.1"/>
    </source>
</evidence>
<comment type="caution">
    <text evidence="1">The sequence shown here is derived from an EMBL/GenBank/DDBJ whole genome shotgun (WGS) entry which is preliminary data.</text>
</comment>
<organism evidence="1 2">
    <name type="scientific">Haematobacter genomosp. 1</name>
    <dbReference type="NCBI Taxonomy" id="366618"/>
    <lineage>
        <taxon>Bacteria</taxon>
        <taxon>Pseudomonadati</taxon>
        <taxon>Pseudomonadota</taxon>
        <taxon>Alphaproteobacteria</taxon>
        <taxon>Rhodobacterales</taxon>
        <taxon>Paracoccaceae</taxon>
        <taxon>Haematobacter</taxon>
    </lineage>
</organism>
<proteinExistence type="predicted"/>
<protein>
    <submittedName>
        <fullName evidence="1">Uncharacterized protein</fullName>
    </submittedName>
</protein>
<name>A0A212AAE9_9RHOB</name>
<gene>
    <name evidence="1" type="ORF">CDV49_11955</name>
</gene>
<dbReference type="Proteomes" id="UP000196878">
    <property type="component" value="Unassembled WGS sequence"/>
</dbReference>